<feature type="transmembrane region" description="Helical" evidence="1">
    <location>
        <begin position="83"/>
        <end position="103"/>
    </location>
</feature>
<evidence type="ECO:0000256" key="1">
    <source>
        <dbReference type="SAM" id="Phobius"/>
    </source>
</evidence>
<accession>A0A395JVI9</accession>
<keyword evidence="1" id="KW-0812">Transmembrane</keyword>
<dbReference type="OrthoDB" id="9903708at2"/>
<keyword evidence="1" id="KW-1133">Transmembrane helix</keyword>
<dbReference type="InParanoid" id="A0A395JVI9"/>
<sequence length="182" mass="20274">MDDDSLSTQLPGNRLSLMQQKYPLALPLSALLLTYFLLRLFFQQYVAAKSWFIFPSGMVVNWFNGTGIYIHSEWVFNVDGTRFVLGAPCSGTTFFSLLSAYVVYRLLTHKISVSWLLLVYPIAIAVNSMRVLSSIPAHNALVHLNLTSLSTNVHVITGTVTFATCFLLLAYLIEKTNAGAMQ</sequence>
<feature type="transmembrane region" description="Helical" evidence="1">
    <location>
        <begin position="115"/>
        <end position="133"/>
    </location>
</feature>
<feature type="transmembrane region" description="Helical" evidence="1">
    <location>
        <begin position="24"/>
        <end position="42"/>
    </location>
</feature>
<organism evidence="2 3">
    <name type="scientific">Arenicella xantha</name>
    <dbReference type="NCBI Taxonomy" id="644221"/>
    <lineage>
        <taxon>Bacteria</taxon>
        <taxon>Pseudomonadati</taxon>
        <taxon>Pseudomonadota</taxon>
        <taxon>Gammaproteobacteria</taxon>
        <taxon>Arenicellales</taxon>
        <taxon>Arenicellaceae</taxon>
        <taxon>Arenicella</taxon>
    </lineage>
</organism>
<proteinExistence type="predicted"/>
<evidence type="ECO:0000313" key="2">
    <source>
        <dbReference type="EMBL" id="RBP53588.1"/>
    </source>
</evidence>
<dbReference type="EMBL" id="QNRT01000001">
    <property type="protein sequence ID" value="RBP53588.1"/>
    <property type="molecule type" value="Genomic_DNA"/>
</dbReference>
<reference evidence="2 3" key="1">
    <citation type="submission" date="2018-06" db="EMBL/GenBank/DDBJ databases">
        <title>Genomic Encyclopedia of Type Strains, Phase IV (KMG-IV): sequencing the most valuable type-strain genomes for metagenomic binning, comparative biology and taxonomic classification.</title>
        <authorList>
            <person name="Goeker M."/>
        </authorList>
    </citation>
    <scope>NUCLEOTIDE SEQUENCE [LARGE SCALE GENOMIC DNA]</scope>
    <source>
        <strain evidence="2 3">DSM 24032</strain>
    </source>
</reference>
<name>A0A395JVI9_9GAMM</name>
<protein>
    <submittedName>
        <fullName evidence="2">Exosortase/archaeosortase family protein</fullName>
    </submittedName>
</protein>
<keyword evidence="1" id="KW-0472">Membrane</keyword>
<comment type="caution">
    <text evidence="2">The sequence shown here is derived from an EMBL/GenBank/DDBJ whole genome shotgun (WGS) entry which is preliminary data.</text>
</comment>
<gene>
    <name evidence="2" type="ORF">DFR28_101975</name>
</gene>
<dbReference type="AlphaFoldDB" id="A0A395JVI9"/>
<dbReference type="Proteomes" id="UP000253083">
    <property type="component" value="Unassembled WGS sequence"/>
</dbReference>
<feature type="transmembrane region" description="Helical" evidence="1">
    <location>
        <begin position="153"/>
        <end position="173"/>
    </location>
</feature>
<evidence type="ECO:0000313" key="3">
    <source>
        <dbReference type="Proteomes" id="UP000253083"/>
    </source>
</evidence>
<feature type="transmembrane region" description="Helical" evidence="1">
    <location>
        <begin position="51"/>
        <end position="71"/>
    </location>
</feature>
<keyword evidence="3" id="KW-1185">Reference proteome</keyword>